<organism evidence="3 4">
    <name type="scientific">Streptomyces jumonjinensis</name>
    <dbReference type="NCBI Taxonomy" id="1945"/>
    <lineage>
        <taxon>Bacteria</taxon>
        <taxon>Bacillati</taxon>
        <taxon>Actinomycetota</taxon>
        <taxon>Actinomycetes</taxon>
        <taxon>Kitasatosporales</taxon>
        <taxon>Streptomycetaceae</taxon>
        <taxon>Streptomyces</taxon>
    </lineage>
</organism>
<comment type="caution">
    <text evidence="3">The sequence shown here is derived from an EMBL/GenBank/DDBJ whole genome shotgun (WGS) entry which is preliminary data.</text>
</comment>
<dbReference type="InterPro" id="IPR036291">
    <property type="entry name" value="NAD(P)-bd_dom_sf"/>
</dbReference>
<dbReference type="AlphaFoldDB" id="A0A646KGL6"/>
<dbReference type="InterPro" id="IPR016040">
    <property type="entry name" value="NAD(P)-bd_dom"/>
</dbReference>
<keyword evidence="4" id="KW-1185">Reference proteome</keyword>
<dbReference type="InterPro" id="IPR051604">
    <property type="entry name" value="Ergot_Alk_Oxidoreductase"/>
</dbReference>
<evidence type="ECO:0000259" key="2">
    <source>
        <dbReference type="Pfam" id="PF13460"/>
    </source>
</evidence>
<dbReference type="Gene3D" id="3.90.25.10">
    <property type="entry name" value="UDP-galactose 4-epimerase, domain 1"/>
    <property type="match status" value="1"/>
</dbReference>
<sequence length="300" mass="32474">MSTAPSSSPSPSPSPSSSSPSPVLVLGGTGKTGRRVADGLRRRGFTPRVASRSGEVRFDWYDESSWDPALNGVGAVYVVDSQGPGAGDEVRAFAARAAALGVTRLVLLSARIWAEVDHESGRLLATERAVRESGLEWTILRPSWFNQNFTEETGFYPLLTEGELRLPTGEGREPFIDLEDLADVAVAALTEEGHAGQTYILSGPEAMTLREVVAALADATGRELAYHPVTDDEYRVLMAERGHPAEYVEFVIGLFGHVRASRGAELSDGVRRALGREPQEFGAYVARTDFASFQEHALQR</sequence>
<dbReference type="Gene3D" id="3.40.50.720">
    <property type="entry name" value="NAD(P)-binding Rossmann-like Domain"/>
    <property type="match status" value="1"/>
</dbReference>
<reference evidence="3 4" key="1">
    <citation type="submission" date="2019-05" db="EMBL/GenBank/DDBJ databases">
        <title>Comparative genomics and metabolomics analyses of clavulanic acid producing Streptomyces species provides insight into specialized metabolism and evolution of beta-lactam biosynthetic gene clusters.</title>
        <authorList>
            <person name="Moore M.A."/>
            <person name="Cruz-Morales P."/>
            <person name="Barona Gomez F."/>
            <person name="Kapil T."/>
        </authorList>
    </citation>
    <scope>NUCLEOTIDE SEQUENCE [LARGE SCALE GENOMIC DNA]</scope>
    <source>
        <strain evidence="3 4">NRRL 5741</strain>
    </source>
</reference>
<dbReference type="Pfam" id="PF13460">
    <property type="entry name" value="NAD_binding_10"/>
    <property type="match status" value="1"/>
</dbReference>
<feature type="region of interest" description="Disordered" evidence="1">
    <location>
        <begin position="1"/>
        <end position="32"/>
    </location>
</feature>
<evidence type="ECO:0000313" key="4">
    <source>
        <dbReference type="Proteomes" id="UP000419138"/>
    </source>
</evidence>
<protein>
    <submittedName>
        <fullName evidence="3">NmrA-like protein</fullName>
    </submittedName>
</protein>
<name>A0A646KGL6_STRJU</name>
<dbReference type="PANTHER" id="PTHR43162">
    <property type="match status" value="1"/>
</dbReference>
<dbReference type="Proteomes" id="UP000419138">
    <property type="component" value="Unassembled WGS sequence"/>
</dbReference>
<accession>A0A646KGL6</accession>
<dbReference type="PANTHER" id="PTHR43162:SF1">
    <property type="entry name" value="PRESTALK A DIFFERENTIATION PROTEIN A"/>
    <property type="match status" value="1"/>
</dbReference>
<proteinExistence type="predicted"/>
<dbReference type="OrthoDB" id="3250520at2"/>
<gene>
    <name evidence="3" type="ORF">FF041_14365</name>
</gene>
<evidence type="ECO:0000313" key="3">
    <source>
        <dbReference type="EMBL" id="MQT01364.1"/>
    </source>
</evidence>
<dbReference type="SUPFAM" id="SSF51735">
    <property type="entry name" value="NAD(P)-binding Rossmann-fold domains"/>
    <property type="match status" value="1"/>
</dbReference>
<evidence type="ECO:0000256" key="1">
    <source>
        <dbReference type="SAM" id="MobiDB-lite"/>
    </source>
</evidence>
<dbReference type="EMBL" id="VCLA01000120">
    <property type="protein sequence ID" value="MQT01364.1"/>
    <property type="molecule type" value="Genomic_DNA"/>
</dbReference>
<feature type="domain" description="NAD(P)-binding" evidence="2">
    <location>
        <begin position="27"/>
        <end position="191"/>
    </location>
</feature>